<dbReference type="Proteomes" id="UP000616724">
    <property type="component" value="Unassembled WGS sequence"/>
</dbReference>
<organism evidence="2 3">
    <name type="scientific">Planobispora longispora</name>
    <dbReference type="NCBI Taxonomy" id="28887"/>
    <lineage>
        <taxon>Bacteria</taxon>
        <taxon>Bacillati</taxon>
        <taxon>Actinomycetota</taxon>
        <taxon>Actinomycetes</taxon>
        <taxon>Streptosporangiales</taxon>
        <taxon>Streptosporangiaceae</taxon>
        <taxon>Planobispora</taxon>
    </lineage>
</organism>
<evidence type="ECO:0000256" key="1">
    <source>
        <dbReference type="SAM" id="MobiDB-lite"/>
    </source>
</evidence>
<name>A0A8J3RNN1_9ACTN</name>
<evidence type="ECO:0000313" key="3">
    <source>
        <dbReference type="Proteomes" id="UP000616724"/>
    </source>
</evidence>
<feature type="region of interest" description="Disordered" evidence="1">
    <location>
        <begin position="49"/>
        <end position="72"/>
    </location>
</feature>
<dbReference type="EMBL" id="BOOH01000038">
    <property type="protein sequence ID" value="GIH78284.1"/>
    <property type="molecule type" value="Genomic_DNA"/>
</dbReference>
<dbReference type="AlphaFoldDB" id="A0A8J3RNN1"/>
<sequence>MAGTGDERRLRAGLEALDDRADRAGLDVLMEKVPTEAIGYHPLGLGSKSPLPGSGHGQAGHCGPYSGTSRSSRGCRWREISAVACATPRAPGEAGTCEEMGYWMSVLRAP</sequence>
<protein>
    <submittedName>
        <fullName evidence="2">Uncharacterized protein</fullName>
    </submittedName>
</protein>
<comment type="caution">
    <text evidence="2">The sequence shown here is derived from an EMBL/GenBank/DDBJ whole genome shotgun (WGS) entry which is preliminary data.</text>
</comment>
<gene>
    <name evidence="2" type="ORF">Plo01_47130</name>
</gene>
<evidence type="ECO:0000313" key="2">
    <source>
        <dbReference type="EMBL" id="GIH78284.1"/>
    </source>
</evidence>
<accession>A0A8J3RNN1</accession>
<proteinExistence type="predicted"/>
<reference evidence="2 3" key="1">
    <citation type="submission" date="2021-01" db="EMBL/GenBank/DDBJ databases">
        <title>Whole genome shotgun sequence of Planobispora longispora NBRC 13918.</title>
        <authorList>
            <person name="Komaki H."/>
            <person name="Tamura T."/>
        </authorList>
    </citation>
    <scope>NUCLEOTIDE SEQUENCE [LARGE SCALE GENOMIC DNA]</scope>
    <source>
        <strain evidence="2 3">NBRC 13918</strain>
    </source>
</reference>
<keyword evidence="3" id="KW-1185">Reference proteome</keyword>